<dbReference type="EMBL" id="JARO02002810">
    <property type="protein sequence ID" value="KPP71859.1"/>
    <property type="molecule type" value="Genomic_DNA"/>
</dbReference>
<feature type="non-terminal residue" evidence="1">
    <location>
        <position position="166"/>
    </location>
</feature>
<reference evidence="1 2" key="1">
    <citation type="submission" date="2015-08" db="EMBL/GenBank/DDBJ databases">
        <title>The genome of the Asian arowana (Scleropages formosus).</title>
        <authorList>
            <person name="Tan M.H."/>
            <person name="Gan H.M."/>
            <person name="Croft L.J."/>
            <person name="Austin C.M."/>
        </authorList>
    </citation>
    <scope>NUCLEOTIDE SEQUENCE [LARGE SCALE GENOMIC DNA]</scope>
    <source>
        <strain evidence="1">Aro1</strain>
    </source>
</reference>
<evidence type="ECO:0000313" key="1">
    <source>
        <dbReference type="EMBL" id="KPP71859.1"/>
    </source>
</evidence>
<name>A0A0P7V9Q4_SCLFO</name>
<dbReference type="Proteomes" id="UP000034805">
    <property type="component" value="Unassembled WGS sequence"/>
</dbReference>
<dbReference type="AlphaFoldDB" id="A0A0P7V9Q4"/>
<protein>
    <submittedName>
        <fullName evidence="1">Uncharacterized protein</fullName>
    </submittedName>
</protein>
<comment type="caution">
    <text evidence="1">The sequence shown here is derived from an EMBL/GenBank/DDBJ whole genome shotgun (WGS) entry which is preliminary data.</text>
</comment>
<evidence type="ECO:0000313" key="2">
    <source>
        <dbReference type="Proteomes" id="UP000034805"/>
    </source>
</evidence>
<proteinExistence type="predicted"/>
<gene>
    <name evidence="1" type="ORF">Z043_109188</name>
</gene>
<accession>A0A0P7V9Q4</accession>
<organism evidence="1 2">
    <name type="scientific">Scleropages formosus</name>
    <name type="common">Asian bonytongue</name>
    <name type="synonym">Osteoglossum formosum</name>
    <dbReference type="NCBI Taxonomy" id="113540"/>
    <lineage>
        <taxon>Eukaryota</taxon>
        <taxon>Metazoa</taxon>
        <taxon>Chordata</taxon>
        <taxon>Craniata</taxon>
        <taxon>Vertebrata</taxon>
        <taxon>Euteleostomi</taxon>
        <taxon>Actinopterygii</taxon>
        <taxon>Neopterygii</taxon>
        <taxon>Teleostei</taxon>
        <taxon>Osteoglossocephala</taxon>
        <taxon>Osteoglossomorpha</taxon>
        <taxon>Osteoglossiformes</taxon>
        <taxon>Osteoglossidae</taxon>
        <taxon>Scleropages</taxon>
    </lineage>
</organism>
<sequence>DSTGSQLRPPTGPAGHCVHVSPRINGPVKFPTWQGARQKVCGVWRQSVQRPLALRMTSQSSCRQLEKLHAWARMKIQQAKSCSFQIQKTIRSYQTSFFVDIWMTSERYHRLDSASSASPLMTASVVPQMQTSSTSYLAARPHCYSGAALGSQGLTWAHLPPNSASF</sequence>
<feature type="non-terminal residue" evidence="1">
    <location>
        <position position="1"/>
    </location>
</feature>